<reference evidence="2" key="1">
    <citation type="submission" date="2021-01" db="EMBL/GenBank/DDBJ databases">
        <authorList>
            <person name="Corre E."/>
            <person name="Pelletier E."/>
            <person name="Niang G."/>
            <person name="Scheremetjew M."/>
            <person name="Finn R."/>
            <person name="Kale V."/>
            <person name="Holt S."/>
            <person name="Cochrane G."/>
            <person name="Meng A."/>
            <person name="Brown T."/>
            <person name="Cohen L."/>
        </authorList>
    </citation>
    <scope>NUCLEOTIDE SEQUENCE</scope>
    <source>
        <strain evidence="2">NIES-381</strain>
    </source>
</reference>
<name>A0A7S1HSF0_9EUGL</name>
<evidence type="ECO:0000256" key="1">
    <source>
        <dbReference type="ARBA" id="ARBA00022801"/>
    </source>
</evidence>
<sequence length="269" mass="30487">MEYLEQARDELMGISELQALWAESGTKLSTYRVEIQYREGAVYGDKLQVRSTAHQVSPSQLRFDQEIWKSGGDKAIVVAQAEVRCLDRNGEQVAMPDGIVARAASYPFANDAEPQPWPDATGDAAPARWISPLELYFEDTDHTGIVHQSNYLKYFERARQPCLGKEMLARLWEEDGIGWVVIKAVLQYNNNVQYKDDIEIRTRLKKSSTFRTSFTQEVWSKSGDRPMVEGEVELCNVSREGKLIKVPPSVKAEIKKELARQKEAMKAAA</sequence>
<organism evidence="2">
    <name type="scientific">Eutreptiella gymnastica</name>
    <dbReference type="NCBI Taxonomy" id="73025"/>
    <lineage>
        <taxon>Eukaryota</taxon>
        <taxon>Discoba</taxon>
        <taxon>Euglenozoa</taxon>
        <taxon>Euglenida</taxon>
        <taxon>Spirocuta</taxon>
        <taxon>Euglenophyceae</taxon>
        <taxon>Eutreptiales</taxon>
        <taxon>Eutreptiaceae</taxon>
        <taxon>Eutreptiella</taxon>
    </lineage>
</organism>
<dbReference type="InterPro" id="IPR029069">
    <property type="entry name" value="HotDog_dom_sf"/>
</dbReference>
<dbReference type="Gene3D" id="3.10.129.10">
    <property type="entry name" value="Hotdog Thioesterase"/>
    <property type="match status" value="2"/>
</dbReference>
<proteinExistence type="predicted"/>
<dbReference type="EMBL" id="HBGA01002269">
    <property type="protein sequence ID" value="CAD8989781.1"/>
    <property type="molecule type" value="Transcribed_RNA"/>
</dbReference>
<dbReference type="InterPro" id="IPR050563">
    <property type="entry name" value="4-hydroxybenzoyl-CoA_TE"/>
</dbReference>
<dbReference type="PANTHER" id="PTHR31793:SF37">
    <property type="entry name" value="ACYL-COA THIOESTER HYDROLASE YBGC"/>
    <property type="match status" value="1"/>
</dbReference>
<accession>A0A7S1HSF0</accession>
<dbReference type="Pfam" id="PF13279">
    <property type="entry name" value="4HBT_2"/>
    <property type="match status" value="1"/>
</dbReference>
<evidence type="ECO:0000313" key="2">
    <source>
        <dbReference type="EMBL" id="CAD8989781.1"/>
    </source>
</evidence>
<keyword evidence="1" id="KW-0378">Hydrolase</keyword>
<protein>
    <recommendedName>
        <fullName evidence="3">Thioesterase domain-containing protein</fullName>
    </recommendedName>
</protein>
<evidence type="ECO:0008006" key="3">
    <source>
        <dbReference type="Google" id="ProtNLM"/>
    </source>
</evidence>
<dbReference type="PANTHER" id="PTHR31793">
    <property type="entry name" value="4-HYDROXYBENZOYL-COA THIOESTERASE FAMILY MEMBER"/>
    <property type="match status" value="1"/>
</dbReference>
<dbReference type="SUPFAM" id="SSF54637">
    <property type="entry name" value="Thioesterase/thiol ester dehydrase-isomerase"/>
    <property type="match status" value="2"/>
</dbReference>
<dbReference type="AlphaFoldDB" id="A0A7S1HSF0"/>
<dbReference type="CDD" id="cd00586">
    <property type="entry name" value="4HBT"/>
    <property type="match status" value="2"/>
</dbReference>
<gene>
    <name evidence="2" type="ORF">EGYM00392_LOCUS823</name>
</gene>
<dbReference type="GO" id="GO:0047617">
    <property type="term" value="F:fatty acyl-CoA hydrolase activity"/>
    <property type="evidence" value="ECO:0007669"/>
    <property type="project" value="TreeGrafter"/>
</dbReference>